<keyword evidence="2" id="KW-1185">Reference proteome</keyword>
<evidence type="ECO:0000313" key="2">
    <source>
        <dbReference type="Proteomes" id="UP001500274"/>
    </source>
</evidence>
<name>A0ABN3PBL9_9MICO</name>
<reference evidence="1 2" key="1">
    <citation type="journal article" date="2019" name="Int. J. Syst. Evol. Microbiol.">
        <title>The Global Catalogue of Microorganisms (GCM) 10K type strain sequencing project: providing services to taxonomists for standard genome sequencing and annotation.</title>
        <authorList>
            <consortium name="The Broad Institute Genomics Platform"/>
            <consortium name="The Broad Institute Genome Sequencing Center for Infectious Disease"/>
            <person name="Wu L."/>
            <person name="Ma J."/>
        </authorList>
    </citation>
    <scope>NUCLEOTIDE SEQUENCE [LARGE SCALE GENOMIC DNA]</scope>
    <source>
        <strain evidence="1 2">JCM 16365</strain>
    </source>
</reference>
<dbReference type="EMBL" id="BAAARI010000011">
    <property type="protein sequence ID" value="GAA2577805.1"/>
    <property type="molecule type" value="Genomic_DNA"/>
</dbReference>
<comment type="caution">
    <text evidence="1">The sequence shown here is derived from an EMBL/GenBank/DDBJ whole genome shotgun (WGS) entry which is preliminary data.</text>
</comment>
<evidence type="ECO:0000313" key="1">
    <source>
        <dbReference type="EMBL" id="GAA2577805.1"/>
    </source>
</evidence>
<sequence>MRDEQEDARQRHASALAALIAAESRSADDTDRDRLIRRHQHRVAATESRLADIERRIGEH</sequence>
<dbReference type="Proteomes" id="UP001500274">
    <property type="component" value="Unassembled WGS sequence"/>
</dbReference>
<dbReference type="RefSeq" id="WP_344228479.1">
    <property type="nucleotide sequence ID" value="NZ_BAAARI010000011.1"/>
</dbReference>
<proteinExistence type="predicted"/>
<protein>
    <submittedName>
        <fullName evidence="1">Uncharacterized protein</fullName>
    </submittedName>
</protein>
<accession>A0ABN3PBL9</accession>
<gene>
    <name evidence="1" type="ORF">GCM10009862_16400</name>
</gene>
<organism evidence="1 2">
    <name type="scientific">Microbacterium binotii</name>
    <dbReference type="NCBI Taxonomy" id="462710"/>
    <lineage>
        <taxon>Bacteria</taxon>
        <taxon>Bacillati</taxon>
        <taxon>Actinomycetota</taxon>
        <taxon>Actinomycetes</taxon>
        <taxon>Micrococcales</taxon>
        <taxon>Microbacteriaceae</taxon>
        <taxon>Microbacterium</taxon>
    </lineage>
</organism>